<sequence>MSPEYAIVGHFLVKSDVYNYGILLIAIVSRKTNRLSRHPCQNLNLLGHAWKSCNEDTVVGRIDELILESSNQMEQSYQNWFVQEDPIDRPVMSEVVLMLSSIMKLPHP</sequence>
<dbReference type="Gene3D" id="1.10.510.10">
    <property type="entry name" value="Transferase(Phosphotransferase) domain 1"/>
    <property type="match status" value="1"/>
</dbReference>
<comment type="caution">
    <text evidence="2">The sequence shown here is derived from an EMBL/GenBank/DDBJ whole genome shotgun (WGS) entry which is preliminary data.</text>
</comment>
<evidence type="ECO:0000256" key="1">
    <source>
        <dbReference type="SAM" id="Phobius"/>
    </source>
</evidence>
<reference evidence="2" key="1">
    <citation type="submission" date="2023-02" db="EMBL/GenBank/DDBJ databases">
        <title>Genome of toxic invasive species Heracleum sosnowskyi carries increased number of genes despite the absence of recent whole-genome duplications.</title>
        <authorList>
            <person name="Schelkunov M."/>
            <person name="Shtratnikova V."/>
            <person name="Makarenko M."/>
            <person name="Klepikova A."/>
            <person name="Omelchenko D."/>
            <person name="Novikova G."/>
            <person name="Obukhova E."/>
            <person name="Bogdanov V."/>
            <person name="Penin A."/>
            <person name="Logacheva M."/>
        </authorList>
    </citation>
    <scope>NUCLEOTIDE SEQUENCE</scope>
    <source>
        <strain evidence="2">Hsosn_3</strain>
        <tissue evidence="2">Leaf</tissue>
    </source>
</reference>
<organism evidence="2 3">
    <name type="scientific">Heracleum sosnowskyi</name>
    <dbReference type="NCBI Taxonomy" id="360622"/>
    <lineage>
        <taxon>Eukaryota</taxon>
        <taxon>Viridiplantae</taxon>
        <taxon>Streptophyta</taxon>
        <taxon>Embryophyta</taxon>
        <taxon>Tracheophyta</taxon>
        <taxon>Spermatophyta</taxon>
        <taxon>Magnoliopsida</taxon>
        <taxon>eudicotyledons</taxon>
        <taxon>Gunneridae</taxon>
        <taxon>Pentapetalae</taxon>
        <taxon>asterids</taxon>
        <taxon>campanulids</taxon>
        <taxon>Apiales</taxon>
        <taxon>Apiaceae</taxon>
        <taxon>Apioideae</taxon>
        <taxon>apioid superclade</taxon>
        <taxon>Tordylieae</taxon>
        <taxon>Tordyliinae</taxon>
        <taxon>Heracleum</taxon>
    </lineage>
</organism>
<evidence type="ECO:0000313" key="3">
    <source>
        <dbReference type="Proteomes" id="UP001237642"/>
    </source>
</evidence>
<reference evidence="2" key="2">
    <citation type="submission" date="2023-05" db="EMBL/GenBank/DDBJ databases">
        <authorList>
            <person name="Schelkunov M.I."/>
        </authorList>
    </citation>
    <scope>NUCLEOTIDE SEQUENCE</scope>
    <source>
        <strain evidence="2">Hsosn_3</strain>
        <tissue evidence="2">Leaf</tissue>
    </source>
</reference>
<keyword evidence="1" id="KW-0812">Transmembrane</keyword>
<proteinExistence type="predicted"/>
<feature type="transmembrane region" description="Helical" evidence="1">
    <location>
        <begin position="6"/>
        <end position="28"/>
    </location>
</feature>
<accession>A0AAD8MZ41</accession>
<dbReference type="Proteomes" id="UP001237642">
    <property type="component" value="Unassembled WGS sequence"/>
</dbReference>
<dbReference type="SUPFAM" id="SSF56112">
    <property type="entry name" value="Protein kinase-like (PK-like)"/>
    <property type="match status" value="1"/>
</dbReference>
<dbReference type="EMBL" id="JAUIZM010000004">
    <property type="protein sequence ID" value="KAK1390409.1"/>
    <property type="molecule type" value="Genomic_DNA"/>
</dbReference>
<keyword evidence="1" id="KW-1133">Transmembrane helix</keyword>
<protein>
    <recommendedName>
        <fullName evidence="4">Protein kinase domain-containing protein</fullName>
    </recommendedName>
</protein>
<keyword evidence="1" id="KW-0472">Membrane</keyword>
<keyword evidence="3" id="KW-1185">Reference proteome</keyword>
<dbReference type="PANTHER" id="PTHR27006">
    <property type="entry name" value="PROMASTIGOTE SURFACE ANTIGEN PROTEIN PSA"/>
    <property type="match status" value="1"/>
</dbReference>
<dbReference type="AlphaFoldDB" id="A0AAD8MZ41"/>
<dbReference type="InterPro" id="IPR011009">
    <property type="entry name" value="Kinase-like_dom_sf"/>
</dbReference>
<gene>
    <name evidence="2" type="ORF">POM88_018587</name>
</gene>
<evidence type="ECO:0000313" key="2">
    <source>
        <dbReference type="EMBL" id="KAK1390409.1"/>
    </source>
</evidence>
<name>A0AAD8MZ41_9APIA</name>
<evidence type="ECO:0008006" key="4">
    <source>
        <dbReference type="Google" id="ProtNLM"/>
    </source>
</evidence>
<dbReference type="PANTHER" id="PTHR27006:SF606">
    <property type="entry name" value="INTERLEUKIN-1 RECEPTOR-ASSOCIATED KINASE 4"/>
    <property type="match status" value="1"/>
</dbReference>